<comment type="caution">
    <text evidence="3">The sequence shown here is derived from an EMBL/GenBank/DDBJ whole genome shotgun (WGS) entry which is preliminary data.</text>
</comment>
<dbReference type="EMBL" id="SLZZ01000022">
    <property type="protein sequence ID" value="TCS76711.1"/>
    <property type="molecule type" value="Genomic_DNA"/>
</dbReference>
<organism evidence="3 4">
    <name type="scientific">Muricomes intestini</name>
    <dbReference type="NCBI Taxonomy" id="1796634"/>
    <lineage>
        <taxon>Bacteria</taxon>
        <taxon>Bacillati</taxon>
        <taxon>Bacillota</taxon>
        <taxon>Clostridia</taxon>
        <taxon>Lachnospirales</taxon>
        <taxon>Lachnospiraceae</taxon>
        <taxon>Muricomes</taxon>
    </lineage>
</organism>
<dbReference type="OrthoDB" id="9803333at2"/>
<dbReference type="AlphaFoldDB" id="A0A4R3K2Q4"/>
<protein>
    <submittedName>
        <fullName evidence="3">NAD(P)-dependent dehydrogenase (Short-subunit alcohol dehydrogenase family)</fullName>
    </submittedName>
</protein>
<dbReference type="CDD" id="cd05355">
    <property type="entry name" value="SDR_c1"/>
    <property type="match status" value="1"/>
</dbReference>
<dbReference type="Pfam" id="PF13561">
    <property type="entry name" value="adh_short_C2"/>
    <property type="match status" value="1"/>
</dbReference>
<dbReference type="NCBIfam" id="NF005214">
    <property type="entry name" value="PRK06701.1"/>
    <property type="match status" value="1"/>
</dbReference>
<evidence type="ECO:0000256" key="1">
    <source>
        <dbReference type="ARBA" id="ARBA00006484"/>
    </source>
</evidence>
<dbReference type="GO" id="GO:0016614">
    <property type="term" value="F:oxidoreductase activity, acting on CH-OH group of donors"/>
    <property type="evidence" value="ECO:0007669"/>
    <property type="project" value="UniProtKB-ARBA"/>
</dbReference>
<dbReference type="InterPro" id="IPR020904">
    <property type="entry name" value="Sc_DH/Rdtase_CS"/>
</dbReference>
<dbReference type="NCBIfam" id="NF005559">
    <property type="entry name" value="PRK07231.1"/>
    <property type="match status" value="1"/>
</dbReference>
<evidence type="ECO:0000313" key="3">
    <source>
        <dbReference type="EMBL" id="TCS76711.1"/>
    </source>
</evidence>
<dbReference type="GO" id="GO:0008206">
    <property type="term" value="P:bile acid metabolic process"/>
    <property type="evidence" value="ECO:0007669"/>
    <property type="project" value="UniProtKB-ARBA"/>
</dbReference>
<dbReference type="SUPFAM" id="SSF51735">
    <property type="entry name" value="NAD(P)-binding Rossmann-fold domains"/>
    <property type="match status" value="1"/>
</dbReference>
<keyword evidence="2" id="KW-0560">Oxidoreductase</keyword>
<gene>
    <name evidence="3" type="ORF">EDD59_1228</name>
</gene>
<dbReference type="Gene3D" id="3.40.50.720">
    <property type="entry name" value="NAD(P)-binding Rossmann-like Domain"/>
    <property type="match status" value="1"/>
</dbReference>
<keyword evidence="4" id="KW-1185">Reference proteome</keyword>
<reference evidence="3 4" key="1">
    <citation type="submission" date="2019-03" db="EMBL/GenBank/DDBJ databases">
        <title>Genomic Encyclopedia of Type Strains, Phase IV (KMG-IV): sequencing the most valuable type-strain genomes for metagenomic binning, comparative biology and taxonomic classification.</title>
        <authorList>
            <person name="Goeker M."/>
        </authorList>
    </citation>
    <scope>NUCLEOTIDE SEQUENCE [LARGE SCALE GENOMIC DNA]</scope>
    <source>
        <strain evidence="3 4">DSM 29489</strain>
    </source>
</reference>
<dbReference type="Proteomes" id="UP000295726">
    <property type="component" value="Unassembled WGS sequence"/>
</dbReference>
<sequence length="299" mass="32721">MRKFNQNLGYKEECRKIPIQFPPQHQDLQPGLESLMEPKPIFDNPNYIGTGKLKDKVALVTGGDSGIGRAVSVAFAKEGADVCIIYYNEHEDARMTKSCIEAQGRRCLLFAGDVRNEAFCRKAAAKCVSDLGSLDILVNNAGVQFPQDDIQDISMEQMETTFQINFFGIFLMTKIALSYMKCGSTIINTTSVTAYNGNDQLIDYSSTKGAIVSFTRSMARSLVSHGIRVNAVAPGPIWTPLQPASWPADYIETFGSSTPMKRAGQPVELAPTYVYLASDDASYVTGQVLHVDGGQSMQS</sequence>
<dbReference type="PANTHER" id="PTHR48107:SF16">
    <property type="entry name" value="NADPH-DEPENDENT ALDEHYDE REDUCTASE 1, CHLOROPLASTIC"/>
    <property type="match status" value="1"/>
</dbReference>
<accession>A0A4R3K2Q4</accession>
<name>A0A4R3K2Q4_9FIRM</name>
<evidence type="ECO:0000313" key="4">
    <source>
        <dbReference type="Proteomes" id="UP000295726"/>
    </source>
</evidence>
<dbReference type="InterPro" id="IPR002347">
    <property type="entry name" value="SDR_fam"/>
</dbReference>
<evidence type="ECO:0000256" key="2">
    <source>
        <dbReference type="ARBA" id="ARBA00023002"/>
    </source>
</evidence>
<proteinExistence type="inferred from homology"/>
<dbReference type="InterPro" id="IPR036291">
    <property type="entry name" value="NAD(P)-bd_dom_sf"/>
</dbReference>
<comment type="similarity">
    <text evidence="1">Belongs to the short-chain dehydrogenases/reductases (SDR) family.</text>
</comment>
<dbReference type="PRINTS" id="PR00081">
    <property type="entry name" value="GDHRDH"/>
</dbReference>
<dbReference type="FunFam" id="3.40.50.720:FF:000084">
    <property type="entry name" value="Short-chain dehydrogenase reductase"/>
    <property type="match status" value="1"/>
</dbReference>
<dbReference type="PROSITE" id="PS00061">
    <property type="entry name" value="ADH_SHORT"/>
    <property type="match status" value="1"/>
</dbReference>
<dbReference type="PANTHER" id="PTHR48107">
    <property type="entry name" value="NADPH-DEPENDENT ALDEHYDE REDUCTASE-LIKE PROTEIN, CHLOROPLASTIC-RELATED"/>
    <property type="match status" value="1"/>
</dbReference>
<dbReference type="PRINTS" id="PR00080">
    <property type="entry name" value="SDRFAMILY"/>
</dbReference>
<dbReference type="RefSeq" id="WP_132382702.1">
    <property type="nucleotide sequence ID" value="NZ_DAIPCY010000052.1"/>
</dbReference>